<dbReference type="KEGG" id="lck:HN018_22320"/>
<gene>
    <name evidence="1" type="ORF">HN018_22320</name>
</gene>
<sequence length="57" mass="6295">MFATDTVESFPAMLRRVLRLKPDVASFPDMFAADGVYPSAEHHGYASGGCGSQRFWL</sequence>
<proteinExistence type="predicted"/>
<accession>A0A6M8HWN5</accession>
<evidence type="ECO:0000313" key="2">
    <source>
        <dbReference type="Proteomes" id="UP000500767"/>
    </source>
</evidence>
<geneLocation type="plasmid" evidence="1 2">
    <name>unnamed1</name>
</geneLocation>
<keyword evidence="2" id="KW-1185">Reference proteome</keyword>
<dbReference type="EMBL" id="CP053709">
    <property type="protein sequence ID" value="QKE92953.1"/>
    <property type="molecule type" value="Genomic_DNA"/>
</dbReference>
<name>A0A6M8HWN5_9PROT</name>
<keyword evidence="1" id="KW-0614">Plasmid</keyword>
<dbReference type="AlphaFoldDB" id="A0A6M8HWN5"/>
<evidence type="ECO:0000313" key="1">
    <source>
        <dbReference type="EMBL" id="QKE92953.1"/>
    </source>
</evidence>
<organism evidence="1 2">
    <name type="scientific">Lichenicola cladoniae</name>
    <dbReference type="NCBI Taxonomy" id="1484109"/>
    <lineage>
        <taxon>Bacteria</taxon>
        <taxon>Pseudomonadati</taxon>
        <taxon>Pseudomonadota</taxon>
        <taxon>Alphaproteobacteria</taxon>
        <taxon>Acetobacterales</taxon>
        <taxon>Acetobacteraceae</taxon>
        <taxon>Lichenicola</taxon>
    </lineage>
</organism>
<protein>
    <submittedName>
        <fullName evidence="1">Uncharacterized protein</fullName>
    </submittedName>
</protein>
<reference evidence="1 2" key="1">
    <citation type="journal article" date="2014" name="World J. Microbiol. Biotechnol.">
        <title>Biodiversity and physiological characteristics of Antarctic and Arctic lichens-associated bacteria.</title>
        <authorList>
            <person name="Lee Y.M."/>
            <person name="Kim E.H."/>
            <person name="Lee H.K."/>
            <person name="Hong S.G."/>
        </authorList>
    </citation>
    <scope>NUCLEOTIDE SEQUENCE [LARGE SCALE GENOMIC DNA]</scope>
    <source>
        <strain evidence="1 2">PAMC 26569</strain>
        <plasmid evidence="1">unnamed1</plasmid>
    </source>
</reference>
<dbReference type="Proteomes" id="UP000500767">
    <property type="component" value="Plasmid unnamed1"/>
</dbReference>
<dbReference type="RefSeq" id="WP_172443532.1">
    <property type="nucleotide sequence ID" value="NZ_CP053709.1"/>
</dbReference>